<dbReference type="Pfam" id="PF01035">
    <property type="entry name" value="DNA_binding_1"/>
    <property type="match status" value="1"/>
</dbReference>
<dbReference type="InterPro" id="IPR023546">
    <property type="entry name" value="MGMT"/>
</dbReference>
<comment type="catalytic activity">
    <reaction evidence="8 9">
        <text>a 6-O-methyl-2'-deoxyguanosine in DNA + L-cysteinyl-[protein] = S-methyl-L-cysteinyl-[protein] + a 2'-deoxyguanosine in DNA</text>
        <dbReference type="Rhea" id="RHEA:24000"/>
        <dbReference type="Rhea" id="RHEA-COMP:10131"/>
        <dbReference type="Rhea" id="RHEA-COMP:10132"/>
        <dbReference type="Rhea" id="RHEA-COMP:11367"/>
        <dbReference type="Rhea" id="RHEA-COMP:11368"/>
        <dbReference type="ChEBI" id="CHEBI:29950"/>
        <dbReference type="ChEBI" id="CHEBI:82612"/>
        <dbReference type="ChEBI" id="CHEBI:85445"/>
        <dbReference type="ChEBI" id="CHEBI:85448"/>
        <dbReference type="EC" id="2.1.1.63"/>
    </reaction>
</comment>
<comment type="similarity">
    <text evidence="2 9">Belongs to the MGMT family.</text>
</comment>
<comment type="catalytic activity">
    <reaction evidence="1 9">
        <text>a 4-O-methyl-thymidine in DNA + L-cysteinyl-[protein] = a thymidine in DNA + S-methyl-L-cysteinyl-[protein]</text>
        <dbReference type="Rhea" id="RHEA:53428"/>
        <dbReference type="Rhea" id="RHEA-COMP:10131"/>
        <dbReference type="Rhea" id="RHEA-COMP:10132"/>
        <dbReference type="Rhea" id="RHEA-COMP:13555"/>
        <dbReference type="Rhea" id="RHEA-COMP:13556"/>
        <dbReference type="ChEBI" id="CHEBI:29950"/>
        <dbReference type="ChEBI" id="CHEBI:82612"/>
        <dbReference type="ChEBI" id="CHEBI:137386"/>
        <dbReference type="ChEBI" id="CHEBI:137387"/>
        <dbReference type="EC" id="2.1.1.63"/>
    </reaction>
</comment>
<dbReference type="FunFam" id="1.10.10.10:FF:000214">
    <property type="entry name" value="Methylated-DNA--protein-cysteine methyltransferase"/>
    <property type="match status" value="1"/>
</dbReference>
<dbReference type="SUPFAM" id="SSF46767">
    <property type="entry name" value="Methylated DNA-protein cysteine methyltransferase, C-terminal domain"/>
    <property type="match status" value="1"/>
</dbReference>
<name>A0A2T1KQ48_9GAMM</name>
<dbReference type="Gene3D" id="3.30.160.70">
    <property type="entry name" value="Methylated DNA-protein cysteine methyltransferase domain"/>
    <property type="match status" value="1"/>
</dbReference>
<proteinExistence type="inferred from homology"/>
<gene>
    <name evidence="12" type="ORF">C7H09_05370</name>
</gene>
<comment type="subcellular location">
    <subcellularLocation>
        <location evidence="9">Cytoplasm</location>
    </subcellularLocation>
</comment>
<organism evidence="12 13">
    <name type="scientific">Marinobacter fuscus</name>
    <dbReference type="NCBI Taxonomy" id="2109942"/>
    <lineage>
        <taxon>Bacteria</taxon>
        <taxon>Pseudomonadati</taxon>
        <taxon>Pseudomonadota</taxon>
        <taxon>Gammaproteobacteria</taxon>
        <taxon>Pseudomonadales</taxon>
        <taxon>Marinobacteraceae</taxon>
        <taxon>Marinobacter</taxon>
    </lineage>
</organism>
<dbReference type="RefSeq" id="WP_106761580.1">
    <property type="nucleotide sequence ID" value="NZ_PXNP01000020.1"/>
</dbReference>
<comment type="function">
    <text evidence="9">Involved in the cellular defense against the biological effects of O6-methylguanine (O6-MeG) and O4-methylthymine (O4-MeT) in DNA. Repairs the methylated nucleobase in DNA by stoichiometrically transferring the methyl group to a cysteine residue in the enzyme. This is a suicide reaction: the enzyme is irreversibly inactivated.</text>
</comment>
<evidence type="ECO:0000256" key="4">
    <source>
        <dbReference type="ARBA" id="ARBA00022603"/>
    </source>
</evidence>
<dbReference type="CDD" id="cd06445">
    <property type="entry name" value="ATase"/>
    <property type="match status" value="1"/>
</dbReference>
<evidence type="ECO:0000256" key="9">
    <source>
        <dbReference type="HAMAP-Rule" id="MF_00772"/>
    </source>
</evidence>
<feature type="active site" description="Nucleophile; methyl group acceptor" evidence="9">
    <location>
        <position position="138"/>
    </location>
</feature>
<feature type="domain" description="Methylguanine DNA methyltransferase ribonuclease-like" evidence="11">
    <location>
        <begin position="7"/>
        <end position="82"/>
    </location>
</feature>
<dbReference type="InterPro" id="IPR036388">
    <property type="entry name" value="WH-like_DNA-bd_sf"/>
</dbReference>
<dbReference type="PANTHER" id="PTHR10815">
    <property type="entry name" value="METHYLATED-DNA--PROTEIN-CYSTEINE METHYLTRANSFERASE"/>
    <property type="match status" value="1"/>
</dbReference>
<feature type="domain" description="Methylated-DNA-[protein]-cysteine S-methyltransferase DNA binding" evidence="10">
    <location>
        <begin position="87"/>
        <end position="166"/>
    </location>
</feature>
<evidence type="ECO:0000256" key="2">
    <source>
        <dbReference type="ARBA" id="ARBA00008711"/>
    </source>
</evidence>
<evidence type="ECO:0000313" key="13">
    <source>
        <dbReference type="Proteomes" id="UP000239866"/>
    </source>
</evidence>
<dbReference type="NCBIfam" id="TIGR00589">
    <property type="entry name" value="ogt"/>
    <property type="match status" value="1"/>
</dbReference>
<keyword evidence="6 9" id="KW-0227">DNA damage</keyword>
<sequence length="170" mass="18636">MSSIHIGCFTTPWGEMLLGSYEQQLCLCDWRGRAKRQAVDARLMKGLGASYVEQEDDLLNRARQQLNEYFAGQRRTFDLPLMLVGTPFQKQVWSALQQIPYGTTASYRQLAELLGEPKAVRAVAGANGANALSIFVPCHRVIGSDGRLTGYAGGLAAKTALLSLETEIVN</sequence>
<keyword evidence="13" id="KW-1185">Reference proteome</keyword>
<keyword evidence="7 9" id="KW-0234">DNA repair</keyword>
<comment type="caution">
    <text evidence="12">The sequence shown here is derived from an EMBL/GenBank/DDBJ whole genome shotgun (WGS) entry which is preliminary data.</text>
</comment>
<reference evidence="12 13" key="1">
    <citation type="submission" date="2018-03" db="EMBL/GenBank/DDBJ databases">
        <title>Marinobacter brunus sp. nov., a marine bacterium of Gamma-proteobacteria isolated from the surface seawater of the South China Sea.</title>
        <authorList>
            <person name="Cheng H."/>
            <person name="Wu Y.-H."/>
            <person name="Xamxidin M."/>
            <person name="Xu X.-W."/>
        </authorList>
    </citation>
    <scope>NUCLEOTIDE SEQUENCE [LARGE SCALE GENOMIC DNA]</scope>
    <source>
        <strain evidence="12 13">NH169-3</strain>
    </source>
</reference>
<dbReference type="PROSITE" id="PS00374">
    <property type="entry name" value="MGMT"/>
    <property type="match status" value="1"/>
</dbReference>
<dbReference type="Pfam" id="PF02870">
    <property type="entry name" value="Methyltransf_1N"/>
    <property type="match status" value="1"/>
</dbReference>
<dbReference type="InterPro" id="IPR036217">
    <property type="entry name" value="MethylDNA_cys_MeTrfase_DNAb"/>
</dbReference>
<evidence type="ECO:0000256" key="6">
    <source>
        <dbReference type="ARBA" id="ARBA00022763"/>
    </source>
</evidence>
<dbReference type="Gene3D" id="1.10.10.10">
    <property type="entry name" value="Winged helix-like DNA-binding domain superfamily/Winged helix DNA-binding domain"/>
    <property type="match status" value="1"/>
</dbReference>
<dbReference type="InterPro" id="IPR036631">
    <property type="entry name" value="MGMT_N_sf"/>
</dbReference>
<dbReference type="PANTHER" id="PTHR10815:SF5">
    <property type="entry name" value="METHYLATED-DNA--PROTEIN-CYSTEINE METHYLTRANSFERASE"/>
    <property type="match status" value="1"/>
</dbReference>
<evidence type="ECO:0000256" key="3">
    <source>
        <dbReference type="ARBA" id="ARBA00022490"/>
    </source>
</evidence>
<keyword evidence="4 9" id="KW-0489">Methyltransferase</keyword>
<keyword evidence="3 9" id="KW-0963">Cytoplasm</keyword>
<evidence type="ECO:0000256" key="5">
    <source>
        <dbReference type="ARBA" id="ARBA00022679"/>
    </source>
</evidence>
<comment type="miscellaneous">
    <text evidence="9">This enzyme catalyzes only one turnover and therefore is not strictly catalytic. According to one definition, an enzyme is a biocatalyst that acts repeatedly and over many reaction cycles.</text>
</comment>
<dbReference type="InterPro" id="IPR014048">
    <property type="entry name" value="MethylDNA_cys_MeTrfase_DNA-bd"/>
</dbReference>
<dbReference type="AlphaFoldDB" id="A0A2T1KQ48"/>
<evidence type="ECO:0000256" key="8">
    <source>
        <dbReference type="ARBA" id="ARBA00049348"/>
    </source>
</evidence>
<dbReference type="GO" id="GO:0006307">
    <property type="term" value="P:DNA alkylation repair"/>
    <property type="evidence" value="ECO:0007669"/>
    <property type="project" value="UniProtKB-UniRule"/>
</dbReference>
<keyword evidence="5 9" id="KW-0808">Transferase</keyword>
<evidence type="ECO:0000259" key="11">
    <source>
        <dbReference type="Pfam" id="PF02870"/>
    </source>
</evidence>
<dbReference type="Proteomes" id="UP000239866">
    <property type="component" value="Unassembled WGS sequence"/>
</dbReference>
<dbReference type="OrthoDB" id="9811249at2"/>
<dbReference type="GO" id="GO:0005737">
    <property type="term" value="C:cytoplasm"/>
    <property type="evidence" value="ECO:0007669"/>
    <property type="project" value="UniProtKB-SubCell"/>
</dbReference>
<dbReference type="EMBL" id="PXNP01000020">
    <property type="protein sequence ID" value="PSF11793.1"/>
    <property type="molecule type" value="Genomic_DNA"/>
</dbReference>
<dbReference type="EC" id="2.1.1.63" evidence="9"/>
<evidence type="ECO:0000313" key="12">
    <source>
        <dbReference type="EMBL" id="PSF11793.1"/>
    </source>
</evidence>
<protein>
    <recommendedName>
        <fullName evidence="9">Methylated-DNA--protein-cysteine methyltransferase</fullName>
        <ecNumber evidence="9">2.1.1.63</ecNumber>
    </recommendedName>
    <alternativeName>
        <fullName evidence="9">6-O-methylguanine-DNA methyltransferase</fullName>
        <shortName evidence="9">MGMT</shortName>
    </alternativeName>
    <alternativeName>
        <fullName evidence="9">O-6-methylguanine-DNA-alkyltransferase</fullName>
    </alternativeName>
</protein>
<accession>A0A2T1KQ48</accession>
<evidence type="ECO:0000256" key="1">
    <source>
        <dbReference type="ARBA" id="ARBA00001286"/>
    </source>
</evidence>
<dbReference type="SUPFAM" id="SSF53155">
    <property type="entry name" value="Methylated DNA-protein cysteine methyltransferase domain"/>
    <property type="match status" value="1"/>
</dbReference>
<dbReference type="InterPro" id="IPR008332">
    <property type="entry name" value="MethylG_MeTrfase_N"/>
</dbReference>
<evidence type="ECO:0000259" key="10">
    <source>
        <dbReference type="Pfam" id="PF01035"/>
    </source>
</evidence>
<dbReference type="GO" id="GO:0003908">
    <property type="term" value="F:methylated-DNA-[protein]-cysteine S-methyltransferase activity"/>
    <property type="evidence" value="ECO:0007669"/>
    <property type="project" value="UniProtKB-UniRule"/>
</dbReference>
<evidence type="ECO:0000256" key="7">
    <source>
        <dbReference type="ARBA" id="ARBA00023204"/>
    </source>
</evidence>
<dbReference type="InterPro" id="IPR001497">
    <property type="entry name" value="MethylDNA_cys_MeTrfase_AS"/>
</dbReference>
<dbReference type="HAMAP" id="MF_00772">
    <property type="entry name" value="OGT"/>
    <property type="match status" value="1"/>
</dbReference>
<dbReference type="GO" id="GO:0032259">
    <property type="term" value="P:methylation"/>
    <property type="evidence" value="ECO:0007669"/>
    <property type="project" value="UniProtKB-KW"/>
</dbReference>